<dbReference type="AlphaFoldDB" id="A0A537K3U2"/>
<protein>
    <recommendedName>
        <fullName evidence="3">Choice-of-anchor B family protein</fullName>
    </recommendedName>
</protein>
<dbReference type="Proteomes" id="UP000318509">
    <property type="component" value="Unassembled WGS sequence"/>
</dbReference>
<dbReference type="InterPro" id="IPR013211">
    <property type="entry name" value="LVIVD"/>
</dbReference>
<accession>A0A537K3U2</accession>
<comment type="caution">
    <text evidence="1">The sequence shown here is derived from an EMBL/GenBank/DDBJ whole genome shotgun (WGS) entry which is preliminary data.</text>
</comment>
<proteinExistence type="predicted"/>
<sequence length="537" mass="58483">MLAILLAIRLPEGDNARNVRVALNLRGGDLMMRADGRAPSMASATSILLILAVLFGPSTLALGQGVGTEAKTPNPPGVDFFNLTLQQTRALSRTKNFEVVGHSYFKGPWLTPFAQQTGIGAGFNTPRVYDGIAYLAGYASPITLFAILIADVRDPANMNVLSVIPCKPGTRCPYLRVNTGRHILIATHDTNRDNPRQPQAGDAAGAGVGFYDISNPRRPKGLGFLVTRENGATHGFDIDDRYVYACANTPPTKDPKFGGGNQEVVIIDYGDPGHPTLVSTVHIQGQHTGETFEPRDRQTPEQTPQHIWCHEIIKHKDRLYVAWRDAGLVIIDVSVPSAPKIISRLDYVPPFSGGSLGAAHTAAPVIVNPTAYPKLVVVNDEIFDCPPGITRIVDISDLSNPQFISNYRIPAVDDNYNDQTGKFVCAGTVQSSHLPWFDYRSSGLIYQAWYDQGLHAWDISNPYTPREVGYYFSPRYPCTGPCGGGYPGAVHQHSDRHVREVFQDPATGLLYATDGNGGGLTVLRWTGPIPRPPMPLH</sequence>
<organism evidence="1 2">
    <name type="scientific">Candidatus Segetimicrobium genomatis</name>
    <dbReference type="NCBI Taxonomy" id="2569760"/>
    <lineage>
        <taxon>Bacteria</taxon>
        <taxon>Bacillati</taxon>
        <taxon>Candidatus Sysuimicrobiota</taxon>
        <taxon>Candidatus Sysuimicrobiia</taxon>
        <taxon>Candidatus Sysuimicrobiales</taxon>
        <taxon>Candidatus Segetimicrobiaceae</taxon>
        <taxon>Candidatus Segetimicrobium</taxon>
    </lineage>
</organism>
<dbReference type="EMBL" id="VBAK01000112">
    <property type="protein sequence ID" value="TMI90445.1"/>
    <property type="molecule type" value="Genomic_DNA"/>
</dbReference>
<dbReference type="SUPFAM" id="SSF75011">
    <property type="entry name" value="3-carboxy-cis,cis-mucoante lactonizing enzyme"/>
    <property type="match status" value="1"/>
</dbReference>
<evidence type="ECO:0000313" key="1">
    <source>
        <dbReference type="EMBL" id="TMI90445.1"/>
    </source>
</evidence>
<evidence type="ECO:0008006" key="3">
    <source>
        <dbReference type="Google" id="ProtNLM"/>
    </source>
</evidence>
<gene>
    <name evidence="1" type="ORF">E6H00_06595</name>
</gene>
<dbReference type="Pfam" id="PF08309">
    <property type="entry name" value="LVIVD"/>
    <property type="match status" value="2"/>
</dbReference>
<evidence type="ECO:0000313" key="2">
    <source>
        <dbReference type="Proteomes" id="UP000318509"/>
    </source>
</evidence>
<reference evidence="1 2" key="1">
    <citation type="journal article" date="2019" name="Nat. Microbiol.">
        <title>Mediterranean grassland soil C-N compound turnover is dependent on rainfall and depth, and is mediated by genomically divergent microorganisms.</title>
        <authorList>
            <person name="Diamond S."/>
            <person name="Andeer P.F."/>
            <person name="Li Z."/>
            <person name="Crits-Christoph A."/>
            <person name="Burstein D."/>
            <person name="Anantharaman K."/>
            <person name="Lane K.R."/>
            <person name="Thomas B.C."/>
            <person name="Pan C."/>
            <person name="Northen T.R."/>
            <person name="Banfield J.F."/>
        </authorList>
    </citation>
    <scope>NUCLEOTIDE SEQUENCE [LARGE SCALE GENOMIC DNA]</scope>
    <source>
        <strain evidence="1">NP_3</strain>
    </source>
</reference>
<name>A0A537K3U2_9BACT</name>